<accession>A0A3B5XUL3</accession>
<sequence length="107" mass="11863">MRPRVLLVAFAVLAALPLAHSQVANPWPSCDNCDSCTKSNSPGCTRWNYLSSWVFYRRPSARAVSCPPSGHKSFQCTNRINDFCESCCTPAAQSFSSLCIWIDAEKK</sequence>
<dbReference type="Gramene" id="TraesCS1A02G020900.1">
    <property type="protein sequence ID" value="TraesCS1A02G020900.1"/>
    <property type="gene ID" value="TraesCS1A02G020900"/>
</dbReference>
<evidence type="ECO:0008006" key="4">
    <source>
        <dbReference type="Google" id="ProtNLM"/>
    </source>
</evidence>
<proteinExistence type="predicted"/>
<dbReference type="Proteomes" id="UP000019116">
    <property type="component" value="Chromosome 1A"/>
</dbReference>
<evidence type="ECO:0000256" key="1">
    <source>
        <dbReference type="SAM" id="SignalP"/>
    </source>
</evidence>
<feature type="signal peptide" evidence="1">
    <location>
        <begin position="1"/>
        <end position="21"/>
    </location>
</feature>
<evidence type="ECO:0000313" key="2">
    <source>
        <dbReference type="EnsemblPlants" id="TraesCS1A02G020900.1"/>
    </source>
</evidence>
<dbReference type="Gramene" id="TraesMAC1A03G00005540.1">
    <property type="protein sequence ID" value="TraesMAC1A03G00005540.1"/>
    <property type="gene ID" value="TraesMAC1A03G00005540"/>
</dbReference>
<reference evidence="2" key="1">
    <citation type="submission" date="2018-08" db="EMBL/GenBank/DDBJ databases">
        <authorList>
            <person name="Rossello M."/>
        </authorList>
    </citation>
    <scope>NUCLEOTIDE SEQUENCE [LARGE SCALE GENOMIC DNA]</scope>
    <source>
        <strain evidence="2">cv. Chinese Spring</strain>
    </source>
</reference>
<dbReference type="Gramene" id="TraesCS1A03G0047100.1">
    <property type="protein sequence ID" value="TraesCS1A03G0047100.1.CDS"/>
    <property type="gene ID" value="TraesCS1A03G0047100"/>
</dbReference>
<dbReference type="Gramene" id="TraesSYM1A03G00005880.1">
    <property type="protein sequence ID" value="TraesSYM1A03G00005880.1"/>
    <property type="gene ID" value="TraesSYM1A03G00005880"/>
</dbReference>
<evidence type="ECO:0000313" key="3">
    <source>
        <dbReference type="Proteomes" id="UP000019116"/>
    </source>
</evidence>
<protein>
    <recommendedName>
        <fullName evidence="4">Bowman-Birk serine protease inhibitors family domain-containing protein</fullName>
    </recommendedName>
</protein>
<keyword evidence="1" id="KW-0732">Signal</keyword>
<feature type="chain" id="PRO_5017454626" description="Bowman-Birk serine protease inhibitors family domain-containing protein" evidence="1">
    <location>
        <begin position="22"/>
        <end position="107"/>
    </location>
</feature>
<organism evidence="2">
    <name type="scientific">Triticum aestivum</name>
    <name type="common">Wheat</name>
    <dbReference type="NCBI Taxonomy" id="4565"/>
    <lineage>
        <taxon>Eukaryota</taxon>
        <taxon>Viridiplantae</taxon>
        <taxon>Streptophyta</taxon>
        <taxon>Embryophyta</taxon>
        <taxon>Tracheophyta</taxon>
        <taxon>Spermatophyta</taxon>
        <taxon>Magnoliopsida</taxon>
        <taxon>Liliopsida</taxon>
        <taxon>Poales</taxon>
        <taxon>Poaceae</taxon>
        <taxon>BOP clade</taxon>
        <taxon>Pooideae</taxon>
        <taxon>Triticodae</taxon>
        <taxon>Triticeae</taxon>
        <taxon>Triticinae</taxon>
        <taxon>Triticum</taxon>
    </lineage>
</organism>
<dbReference type="OMA" id="NDFCESC"/>
<dbReference type="Gramene" id="TraesJUL1A03G00002990.1">
    <property type="protein sequence ID" value="TraesJUL1A03G00002990.1"/>
    <property type="gene ID" value="TraesJUL1A03G00002990"/>
</dbReference>
<keyword evidence="3" id="KW-1185">Reference proteome</keyword>
<dbReference type="EnsemblPlants" id="TraesCS1A02G020900.1">
    <property type="protein sequence ID" value="TraesCS1A02G020900.1"/>
    <property type="gene ID" value="TraesCS1A02G020900"/>
</dbReference>
<name>A0A3B5XUL3_WHEAT</name>
<reference evidence="2" key="2">
    <citation type="submission" date="2018-10" db="UniProtKB">
        <authorList>
            <consortium name="EnsemblPlants"/>
        </authorList>
    </citation>
    <scope>IDENTIFICATION</scope>
</reference>
<dbReference type="Gramene" id="TraesJAG1A03G00007080.1">
    <property type="protein sequence ID" value="TraesJAG1A03G00007080.1"/>
    <property type="gene ID" value="TraesJAG1A03G00007080"/>
</dbReference>
<dbReference type="AlphaFoldDB" id="A0A3B5XUL3"/>